<organism evidence="1 2">
    <name type="scientific">Salipiger abyssi</name>
    <dbReference type="NCBI Taxonomy" id="1250539"/>
    <lineage>
        <taxon>Bacteria</taxon>
        <taxon>Pseudomonadati</taxon>
        <taxon>Pseudomonadota</taxon>
        <taxon>Alphaproteobacteria</taxon>
        <taxon>Rhodobacterales</taxon>
        <taxon>Roseobacteraceae</taxon>
        <taxon>Salipiger</taxon>
    </lineage>
</organism>
<dbReference type="Proteomes" id="UP000187059">
    <property type="component" value="Chromosome"/>
</dbReference>
<reference evidence="1 2" key="1">
    <citation type="submission" date="2016-04" db="EMBL/GenBank/DDBJ databases">
        <title>Deep-sea bacteria in the southern Pacific.</title>
        <authorList>
            <person name="Tang K."/>
        </authorList>
    </citation>
    <scope>NUCLEOTIDE SEQUENCE [LARGE SCALE GENOMIC DNA]</scope>
    <source>
        <strain evidence="1 2">JLT2014</strain>
    </source>
</reference>
<keyword evidence="2" id="KW-1185">Reference proteome</keyword>
<gene>
    <name evidence="1" type="ORF">Ga0080574_TMP2736</name>
</gene>
<proteinExistence type="predicted"/>
<dbReference type="STRING" id="1250539.Ga0080574_TMP2736"/>
<accession>A0A1P8UUJ9</accession>
<name>A0A1P8UUJ9_9RHOB</name>
<evidence type="ECO:0000313" key="2">
    <source>
        <dbReference type="Proteomes" id="UP000187059"/>
    </source>
</evidence>
<sequence>MQCYNVSILRKVRARQARMSGWAARDAETCRADRGVIRRRIARAGRAR</sequence>
<dbReference type="KEGG" id="paby:Ga0080574_TMP2736"/>
<protein>
    <submittedName>
        <fullName evidence="1">Uncharacterized protein</fullName>
    </submittedName>
</protein>
<dbReference type="AlphaFoldDB" id="A0A1P8UUJ9"/>
<dbReference type="EMBL" id="CP015093">
    <property type="protein sequence ID" value="APZ53070.1"/>
    <property type="molecule type" value="Genomic_DNA"/>
</dbReference>
<evidence type="ECO:0000313" key="1">
    <source>
        <dbReference type="EMBL" id="APZ53070.1"/>
    </source>
</evidence>